<reference evidence="2 3" key="1">
    <citation type="journal article" date="2024" name="Commun. Biol.">
        <title>Comparative genomic analysis of thermophilic fungi reveals convergent evolutionary adaptations and gene losses.</title>
        <authorList>
            <person name="Steindorff A.S."/>
            <person name="Aguilar-Pontes M.V."/>
            <person name="Robinson A.J."/>
            <person name="Andreopoulos B."/>
            <person name="LaButti K."/>
            <person name="Kuo A."/>
            <person name="Mondo S."/>
            <person name="Riley R."/>
            <person name="Otillar R."/>
            <person name="Haridas S."/>
            <person name="Lipzen A."/>
            <person name="Grimwood J."/>
            <person name="Schmutz J."/>
            <person name="Clum A."/>
            <person name="Reid I.D."/>
            <person name="Moisan M.C."/>
            <person name="Butler G."/>
            <person name="Nguyen T.T.M."/>
            <person name="Dewar K."/>
            <person name="Conant G."/>
            <person name="Drula E."/>
            <person name="Henrissat B."/>
            <person name="Hansel C."/>
            <person name="Singer S."/>
            <person name="Hutchinson M.I."/>
            <person name="de Vries R.P."/>
            <person name="Natvig D.O."/>
            <person name="Powell A.J."/>
            <person name="Tsang A."/>
            <person name="Grigoriev I.V."/>
        </authorList>
    </citation>
    <scope>NUCLEOTIDE SEQUENCE [LARGE SCALE GENOMIC DNA]</scope>
    <source>
        <strain evidence="2 3">CBS 620.91</strain>
    </source>
</reference>
<protein>
    <submittedName>
        <fullName evidence="2">Uncharacterized protein</fullName>
    </submittedName>
</protein>
<evidence type="ECO:0000313" key="2">
    <source>
        <dbReference type="EMBL" id="KAL1841429.1"/>
    </source>
</evidence>
<feature type="compositionally biased region" description="Basic and acidic residues" evidence="1">
    <location>
        <begin position="120"/>
        <end position="142"/>
    </location>
</feature>
<sequence>MTASTRSAIGTGSLSRCRPSWAIRRVASTLTSASVCFPILSFRLILINSPLTEPAEHYFQNTCLGNFSPNVGKLHKRYFKFGKSPVAVELGGTHQQTNANLSEQELKAKHAAARLELEEKKKAAAKEEAKEETKESMKKEDGSDTATDTDMTDSDYESDSKDSVVDIKTEVKEMKPVVKDGDDKSFVNVKTETDAASTATLVSTSVGAQAFLVLTPPATLTATTAEGTTPCPNCTGTREDPIIMNCQYPTMPSQPIHTHHPTPQFPAPVARTNFCRTGDQRPAPHHYHHNENRYQRPSYQSQANRYHSMDTEDKNEGLFVAQPPASWAHGRAAPHGDDYGHRRYY</sequence>
<keyword evidence="3" id="KW-1185">Reference proteome</keyword>
<proteinExistence type="predicted"/>
<feature type="region of interest" description="Disordered" evidence="1">
    <location>
        <begin position="322"/>
        <end position="345"/>
    </location>
</feature>
<dbReference type="EMBL" id="JAZGSY010000075">
    <property type="protein sequence ID" value="KAL1841429.1"/>
    <property type="molecule type" value="Genomic_DNA"/>
</dbReference>
<feature type="compositionally biased region" description="Basic and acidic residues" evidence="1">
    <location>
        <begin position="334"/>
        <end position="345"/>
    </location>
</feature>
<feature type="compositionally biased region" description="Polar residues" evidence="1">
    <location>
        <begin position="295"/>
        <end position="305"/>
    </location>
</feature>
<evidence type="ECO:0000313" key="3">
    <source>
        <dbReference type="Proteomes" id="UP001583172"/>
    </source>
</evidence>
<accession>A0ABR3VI14</accession>
<evidence type="ECO:0000256" key="1">
    <source>
        <dbReference type="SAM" id="MobiDB-lite"/>
    </source>
</evidence>
<gene>
    <name evidence="2" type="ORF">VTJ49DRAFT_7044</name>
</gene>
<comment type="caution">
    <text evidence="2">The sequence shown here is derived from an EMBL/GenBank/DDBJ whole genome shotgun (WGS) entry which is preliminary data.</text>
</comment>
<feature type="region of interest" description="Disordered" evidence="1">
    <location>
        <begin position="120"/>
        <end position="162"/>
    </location>
</feature>
<name>A0ABR3VI14_HUMIN</name>
<organism evidence="2 3">
    <name type="scientific">Humicola insolens</name>
    <name type="common">Soft-rot fungus</name>
    <dbReference type="NCBI Taxonomy" id="85995"/>
    <lineage>
        <taxon>Eukaryota</taxon>
        <taxon>Fungi</taxon>
        <taxon>Dikarya</taxon>
        <taxon>Ascomycota</taxon>
        <taxon>Pezizomycotina</taxon>
        <taxon>Sordariomycetes</taxon>
        <taxon>Sordariomycetidae</taxon>
        <taxon>Sordariales</taxon>
        <taxon>Chaetomiaceae</taxon>
        <taxon>Mycothermus</taxon>
    </lineage>
</organism>
<dbReference type="Proteomes" id="UP001583172">
    <property type="component" value="Unassembled WGS sequence"/>
</dbReference>
<feature type="region of interest" description="Disordered" evidence="1">
    <location>
        <begin position="277"/>
        <end position="309"/>
    </location>
</feature>